<dbReference type="CDD" id="cd03257">
    <property type="entry name" value="ABC_NikE_OppD_transporters"/>
    <property type="match status" value="2"/>
</dbReference>
<protein>
    <submittedName>
        <fullName evidence="11">ABC transporter ATP-binding protein</fullName>
    </submittedName>
</protein>
<keyword evidence="12" id="KW-1185">Reference proteome</keyword>
<keyword evidence="5" id="KW-0997">Cell inner membrane</keyword>
<evidence type="ECO:0000256" key="2">
    <source>
        <dbReference type="ARBA" id="ARBA00005417"/>
    </source>
</evidence>
<evidence type="ECO:0000256" key="7">
    <source>
        <dbReference type="ARBA" id="ARBA00022840"/>
    </source>
</evidence>
<evidence type="ECO:0000256" key="1">
    <source>
        <dbReference type="ARBA" id="ARBA00004202"/>
    </source>
</evidence>
<evidence type="ECO:0000259" key="10">
    <source>
        <dbReference type="PROSITE" id="PS50893"/>
    </source>
</evidence>
<keyword evidence="9" id="KW-0472">Membrane</keyword>
<dbReference type="InterPro" id="IPR050388">
    <property type="entry name" value="ABC_Ni/Peptide_Import"/>
</dbReference>
<dbReference type="RefSeq" id="WP_202996839.1">
    <property type="nucleotide sequence ID" value="NZ_JAENHO010000013.1"/>
</dbReference>
<evidence type="ECO:0000256" key="4">
    <source>
        <dbReference type="ARBA" id="ARBA00022475"/>
    </source>
</evidence>
<dbReference type="PROSITE" id="PS00211">
    <property type="entry name" value="ABC_TRANSPORTER_1"/>
    <property type="match status" value="2"/>
</dbReference>
<dbReference type="PANTHER" id="PTHR43297:SF14">
    <property type="entry name" value="ATPASE AAA-TYPE CORE DOMAIN-CONTAINING PROTEIN"/>
    <property type="match status" value="1"/>
</dbReference>
<dbReference type="SUPFAM" id="SSF52540">
    <property type="entry name" value="P-loop containing nucleoside triphosphate hydrolases"/>
    <property type="match status" value="2"/>
</dbReference>
<keyword evidence="6" id="KW-0547">Nucleotide-binding</keyword>
<evidence type="ECO:0000256" key="3">
    <source>
        <dbReference type="ARBA" id="ARBA00022448"/>
    </source>
</evidence>
<feature type="domain" description="ABC transporter" evidence="10">
    <location>
        <begin position="4"/>
        <end position="254"/>
    </location>
</feature>
<evidence type="ECO:0000256" key="6">
    <source>
        <dbReference type="ARBA" id="ARBA00022741"/>
    </source>
</evidence>
<dbReference type="PROSITE" id="PS50893">
    <property type="entry name" value="ABC_TRANSPORTER_2"/>
    <property type="match status" value="2"/>
</dbReference>
<dbReference type="Gene3D" id="3.40.50.300">
    <property type="entry name" value="P-loop containing nucleotide triphosphate hydrolases"/>
    <property type="match status" value="2"/>
</dbReference>
<name>A0ABS1W059_9ACTN</name>
<dbReference type="NCBIfam" id="NF007739">
    <property type="entry name" value="PRK10419.1"/>
    <property type="match status" value="2"/>
</dbReference>
<evidence type="ECO:0000256" key="5">
    <source>
        <dbReference type="ARBA" id="ARBA00022519"/>
    </source>
</evidence>
<dbReference type="Proteomes" id="UP000598996">
    <property type="component" value="Unassembled WGS sequence"/>
</dbReference>
<comment type="caution">
    <text evidence="11">The sequence shown here is derived from an EMBL/GenBank/DDBJ whole genome shotgun (WGS) entry which is preliminary data.</text>
</comment>
<dbReference type="PANTHER" id="PTHR43297">
    <property type="entry name" value="OLIGOPEPTIDE TRANSPORT ATP-BINDING PROTEIN APPD"/>
    <property type="match status" value="1"/>
</dbReference>
<evidence type="ECO:0000313" key="11">
    <source>
        <dbReference type="EMBL" id="MBL7260132.1"/>
    </source>
</evidence>
<evidence type="ECO:0000256" key="9">
    <source>
        <dbReference type="ARBA" id="ARBA00023136"/>
    </source>
</evidence>
<dbReference type="InterPro" id="IPR027417">
    <property type="entry name" value="P-loop_NTPase"/>
</dbReference>
<accession>A0ABS1W059</accession>
<keyword evidence="8" id="KW-1278">Translocase</keyword>
<comment type="subcellular location">
    <subcellularLocation>
        <location evidence="1">Cell membrane</location>
        <topology evidence="1">Peripheral membrane protein</topology>
    </subcellularLocation>
</comment>
<keyword evidence="4" id="KW-1003">Cell membrane</keyword>
<evidence type="ECO:0000313" key="12">
    <source>
        <dbReference type="Proteomes" id="UP000598996"/>
    </source>
</evidence>
<dbReference type="InterPro" id="IPR013563">
    <property type="entry name" value="Oligopep_ABC_C"/>
</dbReference>
<gene>
    <name evidence="11" type="ORF">JKJ07_38000</name>
</gene>
<organism evidence="11 12">
    <name type="scientific">Paractinoplanes lichenicola</name>
    <dbReference type="NCBI Taxonomy" id="2802976"/>
    <lineage>
        <taxon>Bacteria</taxon>
        <taxon>Bacillati</taxon>
        <taxon>Actinomycetota</taxon>
        <taxon>Actinomycetes</taxon>
        <taxon>Micromonosporales</taxon>
        <taxon>Micromonosporaceae</taxon>
        <taxon>Paractinoplanes</taxon>
    </lineage>
</organism>
<dbReference type="InterPro" id="IPR003439">
    <property type="entry name" value="ABC_transporter-like_ATP-bd"/>
</dbReference>
<feature type="domain" description="ABC transporter" evidence="10">
    <location>
        <begin position="277"/>
        <end position="515"/>
    </location>
</feature>
<dbReference type="Pfam" id="PF00005">
    <property type="entry name" value="ABC_tran"/>
    <property type="match status" value="2"/>
</dbReference>
<dbReference type="InterPro" id="IPR017871">
    <property type="entry name" value="ABC_transporter-like_CS"/>
</dbReference>
<comment type="similarity">
    <text evidence="2">Belongs to the ABC transporter superfamily.</text>
</comment>
<sequence>MTLLQARDLVTTFHTAGGPVEAVRDVSFDLDAGETLALVGESGSGKSVTALSLLNMVRPPGRIERGEVLLDGRDLLKLGEAEMRTVRGGELSMIFQDPVSSLNPLLKVRAQLTEAVLAHRRMPRRAAEQRAVELMTRVGIPDPEARLSDHPLAFSGGMAQRVMIAMALAGEPKVIIADEPTTALDVTIQAQILELLAELNRENGTAVILITHNLGIVARLCQRVAVMYKGEIVEQGTTDEIFTAPRHTYTKELLAATPSLRRPRPPMPAPEKPEPLLEVRELTKSYRSRGRTLQAVAGVSFEVGRGETVGLVGESGCGKSTIAKLVLGIEEPTSGHISYGGSPVTGLRGAAQRAYNSRVQLVFQNPMSSLNPRMTVGQAIGEPLRVRGSDTSRVAELLELVGLPASAAGRYPHEFSGGQRQRIVIARALAVEPELIVCDEAVAALDVSLQAQIIALLRDLQARLGLSYLFIGHDLASVRDVSARMLVMYLGEIVESGPSDEVTATPLHPYAASLLSSVPEPDPQVERERERIVLRGEVPTPLDPPPGCRFHTRCPIGPLARPGRTICRTDKPPLLQVSPGRAAACHFPGELKEDSCAH</sequence>
<dbReference type="GO" id="GO:0005524">
    <property type="term" value="F:ATP binding"/>
    <property type="evidence" value="ECO:0007669"/>
    <property type="project" value="UniProtKB-KW"/>
</dbReference>
<dbReference type="InterPro" id="IPR003593">
    <property type="entry name" value="AAA+_ATPase"/>
</dbReference>
<dbReference type="NCBIfam" id="TIGR01727">
    <property type="entry name" value="oligo_HPY"/>
    <property type="match status" value="1"/>
</dbReference>
<dbReference type="NCBIfam" id="NF008453">
    <property type="entry name" value="PRK11308.1"/>
    <property type="match status" value="2"/>
</dbReference>
<reference evidence="11 12" key="1">
    <citation type="submission" date="2021-01" db="EMBL/GenBank/DDBJ databases">
        <title>Actinoplanes sp. nov. LDG1-01 isolated from lichen.</title>
        <authorList>
            <person name="Saeng-In P."/>
            <person name="Phongsopitanun W."/>
            <person name="Kanchanasin P."/>
            <person name="Yuki M."/>
            <person name="Kudo T."/>
            <person name="Ohkuma M."/>
            <person name="Tanasupawat S."/>
        </authorList>
    </citation>
    <scope>NUCLEOTIDE SEQUENCE [LARGE SCALE GENOMIC DNA]</scope>
    <source>
        <strain evidence="11 12">LDG1-01</strain>
    </source>
</reference>
<dbReference type="SMART" id="SM00382">
    <property type="entry name" value="AAA"/>
    <property type="match status" value="2"/>
</dbReference>
<dbReference type="EMBL" id="JAENHO010000013">
    <property type="protein sequence ID" value="MBL7260132.1"/>
    <property type="molecule type" value="Genomic_DNA"/>
</dbReference>
<keyword evidence="7 11" id="KW-0067">ATP-binding</keyword>
<proteinExistence type="inferred from homology"/>
<keyword evidence="3" id="KW-0813">Transport</keyword>
<dbReference type="Pfam" id="PF08352">
    <property type="entry name" value="oligo_HPY"/>
    <property type="match status" value="2"/>
</dbReference>
<evidence type="ECO:0000256" key="8">
    <source>
        <dbReference type="ARBA" id="ARBA00022967"/>
    </source>
</evidence>